<organism evidence="2">
    <name type="scientific">Pandoravirus quercus</name>
    <dbReference type="NCBI Taxonomy" id="2107709"/>
    <lineage>
        <taxon>Viruses</taxon>
        <taxon>Pandoravirus</taxon>
    </lineage>
</organism>
<dbReference type="Gene3D" id="1.20.1280.50">
    <property type="match status" value="1"/>
</dbReference>
<protein>
    <submittedName>
        <fullName evidence="2">F-box incomplete domain containing protein</fullName>
    </submittedName>
</protein>
<dbReference type="EMBL" id="MG011689">
    <property type="protein sequence ID" value="AVK75274.1"/>
    <property type="molecule type" value="Genomic_DNA"/>
</dbReference>
<evidence type="ECO:0000259" key="1">
    <source>
        <dbReference type="Pfam" id="PF12937"/>
    </source>
</evidence>
<dbReference type="RefSeq" id="YP_009483543.1">
    <property type="nucleotide sequence ID" value="NC_037667.1"/>
</dbReference>
<accession>A0A2U7UA11</accession>
<evidence type="ECO:0000313" key="2">
    <source>
        <dbReference type="EMBL" id="AVK75274.1"/>
    </source>
</evidence>
<dbReference type="KEGG" id="vg:36844415"/>
<dbReference type="Proteomes" id="UP000248852">
    <property type="component" value="Segment"/>
</dbReference>
<dbReference type="GeneID" id="36844415"/>
<gene>
    <name evidence="2" type="ORF">pqer_cds_852</name>
</gene>
<dbReference type="InterPro" id="IPR001810">
    <property type="entry name" value="F-box_dom"/>
</dbReference>
<dbReference type="SUPFAM" id="SSF81383">
    <property type="entry name" value="F-box domain"/>
    <property type="match status" value="1"/>
</dbReference>
<name>A0A2U7UA11_9VIRU</name>
<sequence>MDSMLPTELMCMVFGHLPLPWWVSAACVCRWWRMCIQTAWTLRRGPLKTGPRLHFSDTLDDAVRCGHVGAAVWVAEIVGADMHDTAFTAAWMGFGSVRSWEEAAIEAARTGRHNVVLWMARHATSLRESPVVEVAALYGHADCLERLLSCLPLRIMRAGWRQRIVACALASGNAGCADLVLADRRFDVGLSSAILAAIALPRCVEPILSRIHADKYDAHSVRWLAAQNMRPFQTDAPRAYQRGCAADAQGGASEMPAIPTGGDTQVAPWPPMRSLTVDDFLHGGALSDYGMSDDVRQSSRHLMRALMTPLVLEGGSYIALCKCIEMGIPEVPIPHLRLRRR</sequence>
<reference evidence="2" key="1">
    <citation type="journal article" date="2018" name="Nat. Commun.">
        <title>Diversity and evolution of the emerging Pandoraviridae family.</title>
        <authorList>
            <person name="Legendre M."/>
            <person name="Fabre E."/>
            <person name="Poirot O."/>
            <person name="Jeudy S."/>
            <person name="Lartigue A."/>
            <person name="Alempic J.M."/>
            <person name="Beucher L."/>
            <person name="Philippe N."/>
            <person name="Bertaux L."/>
            <person name="Christo-Foroux E."/>
            <person name="Labadie K."/>
            <person name="Coute Y."/>
            <person name="Abergel C."/>
            <person name="Claverie J.M."/>
        </authorList>
    </citation>
    <scope>NUCLEOTIDE SEQUENCE [LARGE SCALE GENOMIC DNA]</scope>
    <source>
        <strain evidence="2">Quercus</strain>
    </source>
</reference>
<feature type="domain" description="F-box" evidence="1">
    <location>
        <begin position="5"/>
        <end position="38"/>
    </location>
</feature>
<dbReference type="Pfam" id="PF12937">
    <property type="entry name" value="F-box-like"/>
    <property type="match status" value="1"/>
</dbReference>
<proteinExistence type="predicted"/>
<dbReference type="InterPro" id="IPR036047">
    <property type="entry name" value="F-box-like_dom_sf"/>
</dbReference>
<dbReference type="CDD" id="cd09917">
    <property type="entry name" value="F-box_SF"/>
    <property type="match status" value="1"/>
</dbReference>